<evidence type="ECO:0000256" key="6">
    <source>
        <dbReference type="ARBA" id="ARBA00022984"/>
    </source>
</evidence>
<feature type="binding site" evidence="10">
    <location>
        <begin position="264"/>
        <end position="269"/>
    </location>
    <ligand>
        <name>UDP-N-acetyl-alpha-D-glucosamine</name>
        <dbReference type="ChEBI" id="CHEBI:57705"/>
    </ligand>
</feature>
<keyword evidence="2 10" id="KW-0132">Cell division</keyword>
<dbReference type="GO" id="GO:0051301">
    <property type="term" value="P:cell division"/>
    <property type="evidence" value="ECO:0007669"/>
    <property type="project" value="UniProtKB-KW"/>
</dbReference>
<keyword evidence="9 10" id="KW-0961">Cell wall biogenesis/degradation</keyword>
<protein>
    <recommendedName>
        <fullName evidence="10">UDP-N-acetylglucosamine--N-acetylmuramyl-(pentapeptide) pyrophosphoryl-undecaprenol N-acetylglucosamine transferase</fullName>
        <ecNumber evidence="10">2.4.1.227</ecNumber>
    </recommendedName>
    <alternativeName>
        <fullName evidence="10">Undecaprenyl-PP-MurNAc-pentapeptide-UDPGlcNAc GlcNAc transferase</fullName>
    </alternativeName>
</protein>
<dbReference type="InterPro" id="IPR007235">
    <property type="entry name" value="Glyco_trans_28_C"/>
</dbReference>
<dbReference type="HAMAP" id="MF_00033">
    <property type="entry name" value="MurG"/>
    <property type="match status" value="1"/>
</dbReference>
<dbReference type="UniPathway" id="UPA00219"/>
<feature type="binding site" evidence="10">
    <location>
        <position position="163"/>
    </location>
    <ligand>
        <name>UDP-N-acetyl-alpha-D-glucosamine</name>
        <dbReference type="ChEBI" id="CHEBI:57705"/>
    </ligand>
</feature>
<dbReference type="SUPFAM" id="SSF53756">
    <property type="entry name" value="UDP-Glycosyltransferase/glycogen phosphorylase"/>
    <property type="match status" value="1"/>
</dbReference>
<comment type="similarity">
    <text evidence="10">Belongs to the glycosyltransferase 28 family. MurG subfamily.</text>
</comment>
<accession>A0A6N8ECR1</accession>
<evidence type="ECO:0000256" key="3">
    <source>
        <dbReference type="ARBA" id="ARBA00022676"/>
    </source>
</evidence>
<reference evidence="13 14" key="1">
    <citation type="submission" date="2019-11" db="EMBL/GenBank/DDBJ databases">
        <title>Whole-genome sequence of the anaerobic purple sulfur bacterium Allochromatium palmeri DSM 15591.</title>
        <authorList>
            <person name="Kyndt J.A."/>
            <person name="Meyer T.E."/>
        </authorList>
    </citation>
    <scope>NUCLEOTIDE SEQUENCE [LARGE SCALE GENOMIC DNA]</scope>
    <source>
        <strain evidence="13 14">DSM 15591</strain>
    </source>
</reference>
<dbReference type="GO" id="GO:0071555">
    <property type="term" value="P:cell wall organization"/>
    <property type="evidence" value="ECO:0007669"/>
    <property type="project" value="UniProtKB-KW"/>
</dbReference>
<dbReference type="Pfam" id="PF03033">
    <property type="entry name" value="Glyco_transf_28"/>
    <property type="match status" value="1"/>
</dbReference>
<feature type="binding site" evidence="10">
    <location>
        <position position="290"/>
    </location>
    <ligand>
        <name>UDP-N-acetyl-alpha-D-glucosamine</name>
        <dbReference type="ChEBI" id="CHEBI:57705"/>
    </ligand>
</feature>
<evidence type="ECO:0000256" key="4">
    <source>
        <dbReference type="ARBA" id="ARBA00022679"/>
    </source>
</evidence>
<comment type="function">
    <text evidence="10">Cell wall formation. Catalyzes the transfer of a GlcNAc subunit on undecaprenyl-pyrophosphoryl-MurNAc-pentapeptide (lipid intermediate I) to form undecaprenyl-pyrophosphoryl-MurNAc-(pentapeptide)GlcNAc (lipid intermediate II).</text>
</comment>
<keyword evidence="14" id="KW-1185">Reference proteome</keyword>
<dbReference type="GO" id="GO:0005886">
    <property type="term" value="C:plasma membrane"/>
    <property type="evidence" value="ECO:0007669"/>
    <property type="project" value="UniProtKB-SubCell"/>
</dbReference>
<feature type="binding site" evidence="10">
    <location>
        <begin position="12"/>
        <end position="14"/>
    </location>
    <ligand>
        <name>UDP-N-acetyl-alpha-D-glucosamine</name>
        <dbReference type="ChEBI" id="CHEBI:57705"/>
    </ligand>
</feature>
<comment type="subcellular location">
    <subcellularLocation>
        <location evidence="10">Cell membrane</location>
        <topology evidence="10">Peripheral membrane protein</topology>
        <orientation evidence="10">Cytoplasmic side</orientation>
    </subcellularLocation>
</comment>
<keyword evidence="6 10" id="KW-0573">Peptidoglycan synthesis</keyword>
<dbReference type="InterPro" id="IPR004276">
    <property type="entry name" value="GlycoTrans_28_N"/>
</dbReference>
<evidence type="ECO:0000259" key="11">
    <source>
        <dbReference type="Pfam" id="PF03033"/>
    </source>
</evidence>
<evidence type="ECO:0000256" key="7">
    <source>
        <dbReference type="ARBA" id="ARBA00023136"/>
    </source>
</evidence>
<dbReference type="GO" id="GO:0009252">
    <property type="term" value="P:peptidoglycan biosynthetic process"/>
    <property type="evidence" value="ECO:0007669"/>
    <property type="project" value="UniProtKB-UniRule"/>
</dbReference>
<comment type="pathway">
    <text evidence="10">Cell wall biogenesis; peptidoglycan biosynthesis.</text>
</comment>
<feature type="binding site" evidence="10">
    <location>
        <position position="191"/>
    </location>
    <ligand>
        <name>UDP-N-acetyl-alpha-D-glucosamine</name>
        <dbReference type="ChEBI" id="CHEBI:57705"/>
    </ligand>
</feature>
<dbReference type="PANTHER" id="PTHR21015:SF22">
    <property type="entry name" value="GLYCOSYLTRANSFERASE"/>
    <property type="match status" value="1"/>
</dbReference>
<dbReference type="OrthoDB" id="9808936at2"/>
<keyword evidence="7 10" id="KW-0472">Membrane</keyword>
<feature type="domain" description="Glycosyl transferase family 28 C-terminal" evidence="12">
    <location>
        <begin position="185"/>
        <end position="341"/>
    </location>
</feature>
<evidence type="ECO:0000313" key="14">
    <source>
        <dbReference type="Proteomes" id="UP000434044"/>
    </source>
</evidence>
<keyword evidence="4 10" id="KW-0808">Transferase</keyword>
<keyword evidence="1 10" id="KW-1003">Cell membrane</keyword>
<comment type="caution">
    <text evidence="13">The sequence shown here is derived from an EMBL/GenBank/DDBJ whole genome shotgun (WGS) entry which is preliminary data.</text>
</comment>
<dbReference type="GO" id="GO:0008360">
    <property type="term" value="P:regulation of cell shape"/>
    <property type="evidence" value="ECO:0007669"/>
    <property type="project" value="UniProtKB-KW"/>
</dbReference>
<evidence type="ECO:0000256" key="2">
    <source>
        <dbReference type="ARBA" id="ARBA00022618"/>
    </source>
</evidence>
<feature type="binding site" evidence="10">
    <location>
        <position position="124"/>
    </location>
    <ligand>
        <name>UDP-N-acetyl-alpha-D-glucosamine</name>
        <dbReference type="ChEBI" id="CHEBI:57705"/>
    </ligand>
</feature>
<name>A0A6N8ECR1_9GAMM</name>
<gene>
    <name evidence="10 13" type="primary">murG</name>
    <name evidence="13" type="ORF">GJ668_12995</name>
</gene>
<organism evidence="13 14">
    <name type="scientific">Allochromatium palmeri</name>
    <dbReference type="NCBI Taxonomy" id="231048"/>
    <lineage>
        <taxon>Bacteria</taxon>
        <taxon>Pseudomonadati</taxon>
        <taxon>Pseudomonadota</taxon>
        <taxon>Gammaproteobacteria</taxon>
        <taxon>Chromatiales</taxon>
        <taxon>Chromatiaceae</taxon>
        <taxon>Allochromatium</taxon>
    </lineage>
</organism>
<keyword evidence="3 10" id="KW-0328">Glycosyltransferase</keyword>
<comment type="catalytic activity">
    <reaction evidence="10">
        <text>di-trans,octa-cis-undecaprenyl diphospho-N-acetyl-alpha-D-muramoyl-L-alanyl-D-glutamyl-meso-2,6-diaminopimeloyl-D-alanyl-D-alanine + UDP-N-acetyl-alpha-D-glucosamine = di-trans,octa-cis-undecaprenyl diphospho-[N-acetyl-alpha-D-glucosaminyl-(1-&gt;4)]-N-acetyl-alpha-D-muramoyl-L-alanyl-D-glutamyl-meso-2,6-diaminopimeloyl-D-alanyl-D-alanine + UDP + H(+)</text>
        <dbReference type="Rhea" id="RHEA:31227"/>
        <dbReference type="ChEBI" id="CHEBI:15378"/>
        <dbReference type="ChEBI" id="CHEBI:57705"/>
        <dbReference type="ChEBI" id="CHEBI:58223"/>
        <dbReference type="ChEBI" id="CHEBI:61387"/>
        <dbReference type="ChEBI" id="CHEBI:61388"/>
        <dbReference type="EC" id="2.4.1.227"/>
    </reaction>
</comment>
<evidence type="ECO:0000259" key="12">
    <source>
        <dbReference type="Pfam" id="PF04101"/>
    </source>
</evidence>
<dbReference type="InterPro" id="IPR006009">
    <property type="entry name" value="GlcNAc_MurG"/>
</dbReference>
<dbReference type="GO" id="GO:0050511">
    <property type="term" value="F:undecaprenyldiphospho-muramoylpentapeptide beta-N-acetylglucosaminyltransferase activity"/>
    <property type="evidence" value="ECO:0007669"/>
    <property type="project" value="UniProtKB-UniRule"/>
</dbReference>
<keyword evidence="8 10" id="KW-0131">Cell cycle</keyword>
<dbReference type="CDD" id="cd03785">
    <property type="entry name" value="GT28_MurG"/>
    <property type="match status" value="1"/>
</dbReference>
<evidence type="ECO:0000256" key="5">
    <source>
        <dbReference type="ARBA" id="ARBA00022960"/>
    </source>
</evidence>
<dbReference type="PANTHER" id="PTHR21015">
    <property type="entry name" value="UDP-N-ACETYLGLUCOSAMINE--N-ACETYLMURAMYL-(PENTAPEPTIDE) PYROPHOSPHORYL-UNDECAPRENOL N-ACETYLGLUCOSAMINE TRANSFERASE 1"/>
    <property type="match status" value="1"/>
</dbReference>
<keyword evidence="5 10" id="KW-0133">Cell shape</keyword>
<dbReference type="EC" id="2.4.1.227" evidence="10"/>
<dbReference type="NCBIfam" id="TIGR01133">
    <property type="entry name" value="murG"/>
    <property type="match status" value="1"/>
</dbReference>
<dbReference type="GO" id="GO:0005975">
    <property type="term" value="P:carbohydrate metabolic process"/>
    <property type="evidence" value="ECO:0007669"/>
    <property type="project" value="InterPro"/>
</dbReference>
<proteinExistence type="inferred from homology"/>
<evidence type="ECO:0000256" key="8">
    <source>
        <dbReference type="ARBA" id="ARBA00023306"/>
    </source>
</evidence>
<comment type="caution">
    <text evidence="10">Lacks conserved residue(s) required for the propagation of feature annotation.</text>
</comment>
<dbReference type="RefSeq" id="WP_155450571.1">
    <property type="nucleotide sequence ID" value="NZ_WNKT01000029.1"/>
</dbReference>
<dbReference type="EMBL" id="WNKT01000029">
    <property type="protein sequence ID" value="MTW22002.1"/>
    <property type="molecule type" value="Genomic_DNA"/>
</dbReference>
<dbReference type="AlphaFoldDB" id="A0A6N8ECR1"/>
<dbReference type="Gene3D" id="3.40.50.2000">
    <property type="entry name" value="Glycogen Phosphorylase B"/>
    <property type="match status" value="2"/>
</dbReference>
<evidence type="ECO:0000256" key="9">
    <source>
        <dbReference type="ARBA" id="ARBA00023316"/>
    </source>
</evidence>
<evidence type="ECO:0000313" key="13">
    <source>
        <dbReference type="EMBL" id="MTW22002.1"/>
    </source>
</evidence>
<dbReference type="Pfam" id="PF04101">
    <property type="entry name" value="Glyco_tran_28_C"/>
    <property type="match status" value="1"/>
</dbReference>
<sequence>MVARLAVMAGGTGGHVFPALAVAEYLRDRGVEVFWIGTQAGMESRLVPEHGFELEWVAIEGVRGKGVAQWLKAPFRLLGAFGQARAILRRRRPTVVLGMGGFVSGPGGLAARALGLPLVIHEQNFVPGMTNQWLARVATRVFEAFPGSFPPARGAVVTGNPVRQSILDLPAPAERLAGRSGPARLLVLGGSLGAQALNETVPQALALLPPEQRPLVRHQAGERTLDLARAAYGEAGVEAEVVAFVSDMAAAYAWADLVVCRSGALTVSELAGAGIGSILVPYPFAVDDHQVGNARYLSEAGAARLIIQRDLTAAGLAEHLSTLFSDRARLLALAEAARRRAQPEATAHIANACLELSAPEARS</sequence>
<evidence type="ECO:0000256" key="10">
    <source>
        <dbReference type="HAMAP-Rule" id="MF_00033"/>
    </source>
</evidence>
<evidence type="ECO:0000256" key="1">
    <source>
        <dbReference type="ARBA" id="ARBA00022475"/>
    </source>
</evidence>
<feature type="domain" description="Glycosyltransferase family 28 N-terminal" evidence="11">
    <location>
        <begin position="6"/>
        <end position="142"/>
    </location>
</feature>
<dbReference type="Proteomes" id="UP000434044">
    <property type="component" value="Unassembled WGS sequence"/>
</dbReference>